<evidence type="ECO:0000256" key="4">
    <source>
        <dbReference type="SAM" id="Phobius"/>
    </source>
</evidence>
<dbReference type="PANTHER" id="PTHR44169">
    <property type="entry name" value="NADPH-DEPENDENT 1-ACYLDIHYDROXYACETONE PHOSPHATE REDUCTASE"/>
    <property type="match status" value="1"/>
</dbReference>
<dbReference type="Pfam" id="PF00106">
    <property type="entry name" value="adh_short"/>
    <property type="match status" value="1"/>
</dbReference>
<comment type="similarity">
    <text evidence="1 3">Belongs to the short-chain dehydrogenases/reductases (SDR) family.</text>
</comment>
<reference evidence="5" key="1">
    <citation type="submission" date="2020-07" db="EMBL/GenBank/DDBJ databases">
        <title>Genome sequence and genetic diversity analysis of an under-domesticated orphan crop, white fonio (Digitaria exilis).</title>
        <authorList>
            <person name="Bennetzen J.L."/>
            <person name="Chen S."/>
            <person name="Ma X."/>
            <person name="Wang X."/>
            <person name="Yssel A.E.J."/>
            <person name="Chaluvadi S.R."/>
            <person name="Johnson M."/>
            <person name="Gangashetty P."/>
            <person name="Hamidou F."/>
            <person name="Sanogo M.D."/>
            <person name="Zwaenepoel A."/>
            <person name="Wallace J."/>
            <person name="Van De Peer Y."/>
            <person name="Van Deynze A."/>
        </authorList>
    </citation>
    <scope>NUCLEOTIDE SEQUENCE</scope>
    <source>
        <tissue evidence="5">Leaves</tissue>
    </source>
</reference>
<accession>A0A835EQW6</accession>
<evidence type="ECO:0000313" key="5">
    <source>
        <dbReference type="EMBL" id="KAF8714942.1"/>
    </source>
</evidence>
<keyword evidence="4" id="KW-0472">Membrane</keyword>
<dbReference type="AlphaFoldDB" id="A0A835EQW6"/>
<keyword evidence="6" id="KW-1185">Reference proteome</keyword>
<evidence type="ECO:0000256" key="2">
    <source>
        <dbReference type="ARBA" id="ARBA00023002"/>
    </source>
</evidence>
<dbReference type="EMBL" id="JACEFO010001734">
    <property type="protein sequence ID" value="KAF8714942.1"/>
    <property type="molecule type" value="Genomic_DNA"/>
</dbReference>
<comment type="caution">
    <text evidence="5">The sequence shown here is derived from an EMBL/GenBank/DDBJ whole genome shotgun (WGS) entry which is preliminary data.</text>
</comment>
<organism evidence="5 6">
    <name type="scientific">Digitaria exilis</name>
    <dbReference type="NCBI Taxonomy" id="1010633"/>
    <lineage>
        <taxon>Eukaryota</taxon>
        <taxon>Viridiplantae</taxon>
        <taxon>Streptophyta</taxon>
        <taxon>Embryophyta</taxon>
        <taxon>Tracheophyta</taxon>
        <taxon>Spermatophyta</taxon>
        <taxon>Magnoliopsida</taxon>
        <taxon>Liliopsida</taxon>
        <taxon>Poales</taxon>
        <taxon>Poaceae</taxon>
        <taxon>PACMAD clade</taxon>
        <taxon>Panicoideae</taxon>
        <taxon>Panicodae</taxon>
        <taxon>Paniceae</taxon>
        <taxon>Anthephorinae</taxon>
        <taxon>Digitaria</taxon>
    </lineage>
</organism>
<dbReference type="PRINTS" id="PR00081">
    <property type="entry name" value="GDHRDH"/>
</dbReference>
<dbReference type="Gene3D" id="3.40.50.720">
    <property type="entry name" value="NAD(P)-binding Rossmann-like Domain"/>
    <property type="match status" value="1"/>
</dbReference>
<evidence type="ECO:0000313" key="6">
    <source>
        <dbReference type="Proteomes" id="UP000636709"/>
    </source>
</evidence>
<gene>
    <name evidence="5" type="ORF">HU200_027481</name>
</gene>
<dbReference type="SUPFAM" id="SSF51735">
    <property type="entry name" value="NAD(P)-binding Rossmann-fold domains"/>
    <property type="match status" value="1"/>
</dbReference>
<name>A0A835EQW6_9POAL</name>
<evidence type="ECO:0000256" key="1">
    <source>
        <dbReference type="ARBA" id="ARBA00006484"/>
    </source>
</evidence>
<dbReference type="OrthoDB" id="2102561at2759"/>
<dbReference type="InterPro" id="IPR020904">
    <property type="entry name" value="Sc_DH/Rdtase_CS"/>
</dbReference>
<keyword evidence="4" id="KW-0812">Transmembrane</keyword>
<dbReference type="GO" id="GO:0016491">
    <property type="term" value="F:oxidoreductase activity"/>
    <property type="evidence" value="ECO:0007669"/>
    <property type="project" value="UniProtKB-KW"/>
</dbReference>
<dbReference type="GO" id="GO:0005783">
    <property type="term" value="C:endoplasmic reticulum"/>
    <property type="evidence" value="ECO:0007669"/>
    <property type="project" value="TreeGrafter"/>
</dbReference>
<dbReference type="PANTHER" id="PTHR44169:SF6">
    <property type="entry name" value="NADPH-DEPENDENT 1-ACYLDIHYDROXYACETONE PHOSPHATE REDUCTASE"/>
    <property type="match status" value="1"/>
</dbReference>
<sequence>MAASSDEGQDRSRPVVLVTGCSDGGIGHAMARAFAAAGCAVVATARSRGSMRDLEGDPRFLLLELDVRSDESARAAVADALREHGRIDVLVNNAGVHLVAPLAEVPMDSFHQVFDTNVYGAMRMIQAVIPHMMETRKGTIVNVGSITAMAPGPWAGVYSASKAALHALSDTLRVELRSFGINVMIVAPGGTKSNLGDKSSAKYDQMHEWKYYKKYEKSLRARTDVSQGPGCTPAEELAKKVVALALKKNPPAWFAYGQFTAILTALYYTPLWFRDYFYKLVMKA</sequence>
<dbReference type="PROSITE" id="PS00061">
    <property type="entry name" value="ADH_SHORT"/>
    <property type="match status" value="1"/>
</dbReference>
<dbReference type="PRINTS" id="PR00080">
    <property type="entry name" value="SDRFAMILY"/>
</dbReference>
<dbReference type="InterPro" id="IPR002347">
    <property type="entry name" value="SDR_fam"/>
</dbReference>
<protein>
    <submittedName>
        <fullName evidence="5">Uncharacterized protein</fullName>
    </submittedName>
</protein>
<dbReference type="FunFam" id="3.40.50.720:FF:000261">
    <property type="entry name" value="NADPH-dependent 1-acyldihydroxyacetone phosphate reductase"/>
    <property type="match status" value="1"/>
</dbReference>
<dbReference type="Proteomes" id="UP000636709">
    <property type="component" value="Unassembled WGS sequence"/>
</dbReference>
<keyword evidence="4" id="KW-1133">Transmembrane helix</keyword>
<proteinExistence type="inferred from homology"/>
<dbReference type="InterPro" id="IPR036291">
    <property type="entry name" value="NAD(P)-bd_dom_sf"/>
</dbReference>
<keyword evidence="2" id="KW-0560">Oxidoreductase</keyword>
<evidence type="ECO:0000256" key="3">
    <source>
        <dbReference type="RuleBase" id="RU000363"/>
    </source>
</evidence>
<dbReference type="CDD" id="cd05374">
    <property type="entry name" value="17beta-HSD-like_SDR_c"/>
    <property type="match status" value="1"/>
</dbReference>
<feature type="transmembrane region" description="Helical" evidence="4">
    <location>
        <begin position="253"/>
        <end position="273"/>
    </location>
</feature>